<protein>
    <submittedName>
        <fullName evidence="2">Uncharacterized protein</fullName>
    </submittedName>
</protein>
<proteinExistence type="predicted"/>
<evidence type="ECO:0000256" key="1">
    <source>
        <dbReference type="SAM" id="MobiDB-lite"/>
    </source>
</evidence>
<feature type="non-terminal residue" evidence="2">
    <location>
        <position position="1"/>
    </location>
</feature>
<feature type="region of interest" description="Disordered" evidence="1">
    <location>
        <begin position="1"/>
        <end position="60"/>
    </location>
</feature>
<feature type="region of interest" description="Disordered" evidence="1">
    <location>
        <begin position="105"/>
        <end position="125"/>
    </location>
</feature>
<comment type="caution">
    <text evidence="2">The sequence shown here is derived from an EMBL/GenBank/DDBJ whole genome shotgun (WGS) entry which is preliminary data.</text>
</comment>
<dbReference type="EMBL" id="JAHQIW010004145">
    <property type="protein sequence ID" value="KAJ1361261.1"/>
    <property type="molecule type" value="Genomic_DNA"/>
</dbReference>
<name>A0AAD5N5Y8_PARTN</name>
<dbReference type="AlphaFoldDB" id="A0AAD5N5Y8"/>
<accession>A0AAD5N5Y8</accession>
<reference evidence="2" key="1">
    <citation type="submission" date="2021-06" db="EMBL/GenBank/DDBJ databases">
        <title>Parelaphostrongylus tenuis whole genome reference sequence.</title>
        <authorList>
            <person name="Garwood T.J."/>
            <person name="Larsen P.A."/>
            <person name="Fountain-Jones N.M."/>
            <person name="Garbe J.R."/>
            <person name="Macchietto M.G."/>
            <person name="Kania S.A."/>
            <person name="Gerhold R.W."/>
            <person name="Richards J.E."/>
            <person name="Wolf T.M."/>
        </authorList>
    </citation>
    <scope>NUCLEOTIDE SEQUENCE</scope>
    <source>
        <strain evidence="2">MNPRO001-30</strain>
        <tissue evidence="2">Meninges</tissue>
    </source>
</reference>
<organism evidence="2 3">
    <name type="scientific">Parelaphostrongylus tenuis</name>
    <name type="common">Meningeal worm</name>
    <dbReference type="NCBI Taxonomy" id="148309"/>
    <lineage>
        <taxon>Eukaryota</taxon>
        <taxon>Metazoa</taxon>
        <taxon>Ecdysozoa</taxon>
        <taxon>Nematoda</taxon>
        <taxon>Chromadorea</taxon>
        <taxon>Rhabditida</taxon>
        <taxon>Rhabditina</taxon>
        <taxon>Rhabditomorpha</taxon>
        <taxon>Strongyloidea</taxon>
        <taxon>Metastrongylidae</taxon>
        <taxon>Parelaphostrongylus</taxon>
    </lineage>
</organism>
<keyword evidence="3" id="KW-1185">Reference proteome</keyword>
<feature type="compositionally biased region" description="Polar residues" evidence="1">
    <location>
        <begin position="1"/>
        <end position="40"/>
    </location>
</feature>
<sequence length="125" mass="13067">PTISASSSQQEQCFTPTSTLTSQGSASNYDSQTPTAGSPQTNPPFYGRTNSDGSGVYGTLADESTFSNRTLQKPLRAVSTGSTTLRHTVKVGATRNDDCANFSLNSSNGSSEVNKNNSDFATSIV</sequence>
<dbReference type="Proteomes" id="UP001196413">
    <property type="component" value="Unassembled WGS sequence"/>
</dbReference>
<evidence type="ECO:0000313" key="3">
    <source>
        <dbReference type="Proteomes" id="UP001196413"/>
    </source>
</evidence>
<evidence type="ECO:0000313" key="2">
    <source>
        <dbReference type="EMBL" id="KAJ1361261.1"/>
    </source>
</evidence>
<gene>
    <name evidence="2" type="ORF">KIN20_020475</name>
</gene>